<dbReference type="Gene3D" id="2.120.10.10">
    <property type="match status" value="1"/>
</dbReference>
<dbReference type="InterPro" id="IPR026856">
    <property type="entry name" value="Sialidase_fam"/>
</dbReference>
<dbReference type="InterPro" id="IPR023364">
    <property type="entry name" value="Trans_sialidase_dom3"/>
</dbReference>
<dbReference type="SUPFAM" id="SSF50939">
    <property type="entry name" value="Sialidases"/>
    <property type="match status" value="1"/>
</dbReference>
<dbReference type="InterPro" id="IPR036278">
    <property type="entry name" value="Sialidase_sf"/>
</dbReference>
<dbReference type="PANTHER" id="PTHR10628:SF30">
    <property type="entry name" value="EXO-ALPHA-SIALIDASE"/>
    <property type="match status" value="1"/>
</dbReference>
<dbReference type="KEGG" id="mgra:A4G16_03800"/>
<dbReference type="GO" id="GO:0005737">
    <property type="term" value="C:cytoplasm"/>
    <property type="evidence" value="ECO:0007669"/>
    <property type="project" value="TreeGrafter"/>
</dbReference>
<dbReference type="CDD" id="cd15482">
    <property type="entry name" value="Sialidase_non-viral"/>
    <property type="match status" value="1"/>
</dbReference>
<proteinExistence type="inferred from homology"/>
<protein>
    <recommendedName>
        <fullName evidence="3">exo-alpha-sialidase</fullName>
        <ecNumber evidence="3">3.2.1.18</ecNumber>
    </recommendedName>
</protein>
<reference evidence="6 7" key="1">
    <citation type="submission" date="2016-03" db="EMBL/GenBank/DDBJ databases">
        <authorList>
            <person name="Bojesen A.M."/>
            <person name="Planet P."/>
            <person name="Hansen M.J."/>
        </authorList>
    </citation>
    <scope>NUCLEOTIDE SEQUENCE [LARGE SCALE GENOMIC DNA]</scope>
    <source>
        <strain evidence="6 7">B 234/94</strain>
    </source>
</reference>
<evidence type="ECO:0000256" key="3">
    <source>
        <dbReference type="ARBA" id="ARBA00012733"/>
    </source>
</evidence>
<dbReference type="GO" id="GO:0016020">
    <property type="term" value="C:membrane"/>
    <property type="evidence" value="ECO:0007669"/>
    <property type="project" value="TreeGrafter"/>
</dbReference>
<dbReference type="InterPro" id="IPR011040">
    <property type="entry name" value="Sialidase"/>
</dbReference>
<evidence type="ECO:0000256" key="2">
    <source>
        <dbReference type="ARBA" id="ARBA00009348"/>
    </source>
</evidence>
<dbReference type="GO" id="GO:0004308">
    <property type="term" value="F:exo-alpha-sialidase activity"/>
    <property type="evidence" value="ECO:0007669"/>
    <property type="project" value="UniProtKB-EC"/>
</dbReference>
<sequence>MKSIITFCLLSLFLPYSLAKSLAGAVNGKSDQELEIANNIIVEYETPLFSANKSAKNYRIPSLLTTKDGVVIAAIDKHEFDNKDWGNIDLVIRRSFDDGKTWQNDQVVIDLVEQPYNAPYFENTQSAFVIDPLMVQDKESERIFLMIDMYPESSGIHSHISYQGKREPASPANVLGSGYAHIDEQPYLRLKAKDQTYTVRDPQGNFSTIYDSENKPTNYKVITKGNPNKAYRDLGDLYLGEINEANYQGNIFLSSQKEFNRSAPFSVEKTSYLWLIYSDDNGKTWSNPVDLNPQLKQDWMKFLGTGPGTGVQLENGTLLMPVYFIDQNDNEATTVIKSSDGGETWVMGESPLYSHSKEGGKALYKASESHIVELNNGVIKMFTRTNKGKVLVSTSNTEGMTWQSSELDDELLNSYTQLSAIKYSKKINGKEYILLSNAHSKQMWKRINGRVWIGEIKPDNSIDWQDYIQITTGNETFGYSSLAELPDGKVGLLYEKVGGEIRYVRLEVEQILKDDKLGQYKRSFFNIFCK</sequence>
<evidence type="ECO:0000313" key="6">
    <source>
        <dbReference type="EMBL" id="QIM66553.1"/>
    </source>
</evidence>
<dbReference type="EC" id="3.2.1.18" evidence="3"/>
<gene>
    <name evidence="6" type="ORF">A4G16_03800</name>
</gene>
<accession>A0A6G8JHU9</accession>
<comment type="similarity">
    <text evidence="2">Belongs to the glycosyl hydrolase 33 family.</text>
</comment>
<dbReference type="GO" id="GO:0009313">
    <property type="term" value="P:oligosaccharide catabolic process"/>
    <property type="evidence" value="ECO:0007669"/>
    <property type="project" value="TreeGrafter"/>
</dbReference>
<evidence type="ECO:0000313" key="7">
    <source>
        <dbReference type="Proteomes" id="UP000501366"/>
    </source>
</evidence>
<organism evidence="6 7">
    <name type="scientific">Mannheimia granulomatis</name>
    <dbReference type="NCBI Taxonomy" id="85402"/>
    <lineage>
        <taxon>Bacteria</taxon>
        <taxon>Pseudomonadati</taxon>
        <taxon>Pseudomonadota</taxon>
        <taxon>Gammaproteobacteria</taxon>
        <taxon>Pasteurellales</taxon>
        <taxon>Pasteurellaceae</taxon>
        <taxon>Mannheimia</taxon>
    </lineage>
</organism>
<evidence type="ECO:0000256" key="1">
    <source>
        <dbReference type="ARBA" id="ARBA00000427"/>
    </source>
</evidence>
<name>A0A6G8JHU9_9PAST</name>
<dbReference type="EMBL" id="CP015030">
    <property type="protein sequence ID" value="QIM66553.1"/>
    <property type="molecule type" value="Genomic_DNA"/>
</dbReference>
<feature type="signal peptide" evidence="4">
    <location>
        <begin position="1"/>
        <end position="19"/>
    </location>
</feature>
<evidence type="ECO:0000256" key="4">
    <source>
        <dbReference type="SAM" id="SignalP"/>
    </source>
</evidence>
<dbReference type="Gene3D" id="2.40.220.10">
    <property type="entry name" value="Intramolecular Trans-sialidase, Domain 3"/>
    <property type="match status" value="1"/>
</dbReference>
<dbReference type="Pfam" id="PF13088">
    <property type="entry name" value="BNR_2"/>
    <property type="match status" value="1"/>
</dbReference>
<keyword evidence="4" id="KW-0732">Signal</keyword>
<feature type="chain" id="PRO_5026195528" description="exo-alpha-sialidase" evidence="4">
    <location>
        <begin position="20"/>
        <end position="530"/>
    </location>
</feature>
<comment type="catalytic activity">
    <reaction evidence="1">
        <text>Hydrolysis of alpha-(2-&gt;3)-, alpha-(2-&gt;6)-, alpha-(2-&gt;8)- glycosidic linkages of terminal sialic acid residues in oligosaccharides, glycoproteins, glycolipids, colominic acid and synthetic substrates.</text>
        <dbReference type="EC" id="3.2.1.18"/>
    </reaction>
</comment>
<dbReference type="Proteomes" id="UP000501366">
    <property type="component" value="Chromosome"/>
</dbReference>
<dbReference type="RefSeq" id="WP_165888774.1">
    <property type="nucleotide sequence ID" value="NZ_CP015030.1"/>
</dbReference>
<feature type="domain" description="Sialidase" evidence="5">
    <location>
        <begin position="269"/>
        <end position="491"/>
    </location>
</feature>
<dbReference type="AlphaFoldDB" id="A0A6G8JHU9"/>
<dbReference type="PANTHER" id="PTHR10628">
    <property type="entry name" value="SIALIDASE"/>
    <property type="match status" value="1"/>
</dbReference>
<dbReference type="GO" id="GO:0006689">
    <property type="term" value="P:ganglioside catabolic process"/>
    <property type="evidence" value="ECO:0007669"/>
    <property type="project" value="TreeGrafter"/>
</dbReference>
<evidence type="ECO:0000259" key="5">
    <source>
        <dbReference type="Pfam" id="PF13088"/>
    </source>
</evidence>